<comment type="caution">
    <text evidence="1">The sequence shown here is derived from an EMBL/GenBank/DDBJ whole genome shotgun (WGS) entry which is preliminary data.</text>
</comment>
<protein>
    <submittedName>
        <fullName evidence="1">Uncharacterized protein</fullName>
    </submittedName>
</protein>
<dbReference type="AlphaFoldDB" id="A0A419QI87"/>
<sequence length="258" mass="29999">MYRRKPNCYADECIGHAFLGSDTAFVEYIQNVTDDNHVQLQARPDFILFPSVVLLCFTIKKPPLGYLTFQLVRHSRYLNTVYKCSAPLIRLPKTFQQPTTCFALPGSHQVDAVPEFSFFLNPNKMDHINWHTKFILTGDSSESSRTSRHKVDGNGGGRAYWMSPRKDETSRELSKSFQQTYEYVTSRQCNFYSFTCPQLVGFTMGLLTVLFAYFPVLVKPMSHEFSRVVFYYSHSKFLETWRLISSYTLRLRAFYLLS</sequence>
<reference evidence="1 2" key="2">
    <citation type="journal article" date="2021" name="Genomics">
        <title>High-quality reference genome for Clonorchis sinensis.</title>
        <authorList>
            <person name="Young N.D."/>
            <person name="Stroehlein A.J."/>
            <person name="Kinkar L."/>
            <person name="Wang T."/>
            <person name="Sohn W.M."/>
            <person name="Chang B.C.H."/>
            <person name="Kaur P."/>
            <person name="Weisz D."/>
            <person name="Dudchenko O."/>
            <person name="Aiden E.L."/>
            <person name="Korhonen P.K."/>
            <person name="Gasser R.B."/>
        </authorList>
    </citation>
    <scope>NUCLEOTIDE SEQUENCE [LARGE SCALE GENOMIC DNA]</scope>
    <source>
        <strain evidence="1">Cs-k2</strain>
    </source>
</reference>
<evidence type="ECO:0000313" key="1">
    <source>
        <dbReference type="EMBL" id="KAG5451360.1"/>
    </source>
</evidence>
<organism evidence="1 2">
    <name type="scientific">Clonorchis sinensis</name>
    <name type="common">Chinese liver fluke</name>
    <dbReference type="NCBI Taxonomy" id="79923"/>
    <lineage>
        <taxon>Eukaryota</taxon>
        <taxon>Metazoa</taxon>
        <taxon>Spiralia</taxon>
        <taxon>Lophotrochozoa</taxon>
        <taxon>Platyhelminthes</taxon>
        <taxon>Trematoda</taxon>
        <taxon>Digenea</taxon>
        <taxon>Opisthorchiida</taxon>
        <taxon>Opisthorchiata</taxon>
        <taxon>Opisthorchiidae</taxon>
        <taxon>Clonorchis</taxon>
    </lineage>
</organism>
<dbReference type="Proteomes" id="UP000286415">
    <property type="component" value="Unassembled WGS sequence"/>
</dbReference>
<proteinExistence type="predicted"/>
<reference evidence="1 2" key="1">
    <citation type="journal article" date="2018" name="Biotechnol. Adv.">
        <title>Improved genomic resources and new bioinformatic workflow for the carcinogenic parasite Clonorchis sinensis: Biotechnological implications.</title>
        <authorList>
            <person name="Wang D."/>
            <person name="Korhonen P.K."/>
            <person name="Gasser R.B."/>
            <person name="Young N.D."/>
        </authorList>
    </citation>
    <scope>NUCLEOTIDE SEQUENCE [LARGE SCALE GENOMIC DNA]</scope>
    <source>
        <strain evidence="1">Cs-k2</strain>
    </source>
</reference>
<dbReference type="InParanoid" id="A0A419QI87"/>
<keyword evidence="2" id="KW-1185">Reference proteome</keyword>
<gene>
    <name evidence="1" type="ORF">CSKR_105310</name>
</gene>
<evidence type="ECO:0000313" key="2">
    <source>
        <dbReference type="Proteomes" id="UP000286415"/>
    </source>
</evidence>
<dbReference type="EMBL" id="NIRI02000042">
    <property type="protein sequence ID" value="KAG5451360.1"/>
    <property type="molecule type" value="Genomic_DNA"/>
</dbReference>
<name>A0A419QI87_CLOSI</name>
<accession>A0A419QI87</accession>